<organism evidence="2 3">
    <name type="scientific">Candidatus Woesebacteria bacterium RBG_13_46_13</name>
    <dbReference type="NCBI Taxonomy" id="1802479"/>
    <lineage>
        <taxon>Bacteria</taxon>
        <taxon>Candidatus Woeseibacteriota</taxon>
    </lineage>
</organism>
<accession>A0A1F7X5K3</accession>
<dbReference type="SUPFAM" id="SSF51182">
    <property type="entry name" value="RmlC-like cupins"/>
    <property type="match status" value="1"/>
</dbReference>
<dbReference type="CDD" id="cd20292">
    <property type="entry name" value="cupin_QdtA-like"/>
    <property type="match status" value="1"/>
</dbReference>
<feature type="domain" description="Sugar 3,4-ketoisomerase QdtA cupin" evidence="1">
    <location>
        <begin position="40"/>
        <end position="142"/>
    </location>
</feature>
<dbReference type="InterPro" id="IPR011051">
    <property type="entry name" value="RmlC_Cupin_sf"/>
</dbReference>
<dbReference type="Gene3D" id="2.60.120.10">
    <property type="entry name" value="Jelly Rolls"/>
    <property type="match status" value="1"/>
</dbReference>
<dbReference type="Pfam" id="PF05523">
    <property type="entry name" value="FdtA"/>
    <property type="match status" value="1"/>
</dbReference>
<proteinExistence type="predicted"/>
<name>A0A1F7X5K3_9BACT</name>
<dbReference type="STRING" id="1802479.A2Y68_02940"/>
<dbReference type="Proteomes" id="UP000176778">
    <property type="component" value="Unassembled WGS sequence"/>
</dbReference>
<evidence type="ECO:0000259" key="1">
    <source>
        <dbReference type="Pfam" id="PF05523"/>
    </source>
</evidence>
<evidence type="ECO:0000313" key="3">
    <source>
        <dbReference type="Proteomes" id="UP000176778"/>
    </source>
</evidence>
<dbReference type="InterPro" id="IPR008894">
    <property type="entry name" value="QdtA_cupin_dom"/>
</dbReference>
<dbReference type="AlphaFoldDB" id="A0A1F7X5K3"/>
<dbReference type="InterPro" id="IPR014710">
    <property type="entry name" value="RmlC-like_jellyroll"/>
</dbReference>
<reference evidence="2 3" key="1">
    <citation type="journal article" date="2016" name="Nat. Commun.">
        <title>Thousands of microbial genomes shed light on interconnected biogeochemical processes in an aquifer system.</title>
        <authorList>
            <person name="Anantharaman K."/>
            <person name="Brown C.T."/>
            <person name="Hug L.A."/>
            <person name="Sharon I."/>
            <person name="Castelle C.J."/>
            <person name="Probst A.J."/>
            <person name="Thomas B.C."/>
            <person name="Singh A."/>
            <person name="Wilkins M.J."/>
            <person name="Karaoz U."/>
            <person name="Brodie E.L."/>
            <person name="Williams K.H."/>
            <person name="Hubbard S.S."/>
            <person name="Banfield J.F."/>
        </authorList>
    </citation>
    <scope>NUCLEOTIDE SEQUENCE [LARGE SCALE GENOMIC DNA]</scope>
</reference>
<comment type="caution">
    <text evidence="2">The sequence shown here is derived from an EMBL/GenBank/DDBJ whole genome shotgun (WGS) entry which is preliminary data.</text>
</comment>
<protein>
    <recommendedName>
        <fullName evidence="1">Sugar 3,4-ketoisomerase QdtA cupin domain-containing protein</fullName>
    </recommendedName>
</protein>
<dbReference type="EMBL" id="MGFR01000001">
    <property type="protein sequence ID" value="OGM10366.1"/>
    <property type="molecule type" value="Genomic_DNA"/>
</dbReference>
<sequence length="146" mass="17019">MAEKNKDTHRYLVNMVNKIASPNFSMNPAELNKFIPENEEFIIKRVYWIDNPINEKKSGQHAHTDEDEIFIVIKGKASIAIDDDGEGVRKIELNENNIVWVPRYVWHGFDELSDDCIILALTSTNYDPERKGYIEDYKTFKESLPK</sequence>
<gene>
    <name evidence="2" type="ORF">A2Y68_02940</name>
</gene>
<evidence type="ECO:0000313" key="2">
    <source>
        <dbReference type="EMBL" id="OGM10366.1"/>
    </source>
</evidence>